<comment type="caution">
    <text evidence="2">The sequence shown here is derived from an EMBL/GenBank/DDBJ whole genome shotgun (WGS) entry which is preliminary data.</text>
</comment>
<reference evidence="2" key="1">
    <citation type="submission" date="2023-03" db="EMBL/GenBank/DDBJ databases">
        <title>Massive genome expansion in bonnet fungi (Mycena s.s.) driven by repeated elements and novel gene families across ecological guilds.</title>
        <authorList>
            <consortium name="Lawrence Berkeley National Laboratory"/>
            <person name="Harder C.B."/>
            <person name="Miyauchi S."/>
            <person name="Viragh M."/>
            <person name="Kuo A."/>
            <person name="Thoen E."/>
            <person name="Andreopoulos B."/>
            <person name="Lu D."/>
            <person name="Skrede I."/>
            <person name="Drula E."/>
            <person name="Henrissat B."/>
            <person name="Morin E."/>
            <person name="Kohler A."/>
            <person name="Barry K."/>
            <person name="LaButti K."/>
            <person name="Morin E."/>
            <person name="Salamov A."/>
            <person name="Lipzen A."/>
            <person name="Mereny Z."/>
            <person name="Hegedus B."/>
            <person name="Baldrian P."/>
            <person name="Stursova M."/>
            <person name="Weitz H."/>
            <person name="Taylor A."/>
            <person name="Grigoriev I.V."/>
            <person name="Nagy L.G."/>
            <person name="Martin F."/>
            <person name="Kauserud H."/>
        </authorList>
    </citation>
    <scope>NUCLEOTIDE SEQUENCE</scope>
    <source>
        <strain evidence="2">9144</strain>
    </source>
</reference>
<proteinExistence type="predicted"/>
<feature type="region of interest" description="Disordered" evidence="1">
    <location>
        <begin position="52"/>
        <end position="106"/>
    </location>
</feature>
<evidence type="ECO:0000256" key="1">
    <source>
        <dbReference type="SAM" id="MobiDB-lite"/>
    </source>
</evidence>
<protein>
    <submittedName>
        <fullName evidence="2">Uncharacterized protein</fullName>
    </submittedName>
</protein>
<evidence type="ECO:0000313" key="3">
    <source>
        <dbReference type="Proteomes" id="UP001219525"/>
    </source>
</evidence>
<dbReference type="Proteomes" id="UP001219525">
    <property type="component" value="Unassembled WGS sequence"/>
</dbReference>
<gene>
    <name evidence="2" type="ORF">GGX14DRAFT_635397</name>
</gene>
<evidence type="ECO:0000313" key="2">
    <source>
        <dbReference type="EMBL" id="KAJ7207525.1"/>
    </source>
</evidence>
<feature type="compositionally biased region" description="Basic and acidic residues" evidence="1">
    <location>
        <begin position="62"/>
        <end position="72"/>
    </location>
</feature>
<dbReference type="EMBL" id="JARJCW010000036">
    <property type="protein sequence ID" value="KAJ7207525.1"/>
    <property type="molecule type" value="Genomic_DNA"/>
</dbReference>
<accession>A0AAD6Y9U1</accession>
<organism evidence="2 3">
    <name type="scientific">Mycena pura</name>
    <dbReference type="NCBI Taxonomy" id="153505"/>
    <lineage>
        <taxon>Eukaryota</taxon>
        <taxon>Fungi</taxon>
        <taxon>Dikarya</taxon>
        <taxon>Basidiomycota</taxon>
        <taxon>Agaricomycotina</taxon>
        <taxon>Agaricomycetes</taxon>
        <taxon>Agaricomycetidae</taxon>
        <taxon>Agaricales</taxon>
        <taxon>Marasmiineae</taxon>
        <taxon>Mycenaceae</taxon>
        <taxon>Mycena</taxon>
    </lineage>
</organism>
<keyword evidence="3" id="KW-1185">Reference proteome</keyword>
<name>A0AAD6Y9U1_9AGAR</name>
<dbReference type="AlphaFoldDB" id="A0AAD6Y9U1"/>
<sequence>MAAGRCGHQADGQSVGVADRERAAGRCGNWADGGNMADGWRKAQAGAEVRPAAIGRIGRGGGRADRQGRRTGEQVQASGQAGAAGTGVTGVVHSGAAGGESRGKGEKCRRGTFFLGVPGTKGPSLVQHKYFNFEVAHSLRMESPQTRTREQRSNN</sequence>